<dbReference type="PRINTS" id="PR00046">
    <property type="entry name" value="SIGMA70FCT"/>
</dbReference>
<proteinExistence type="predicted"/>
<dbReference type="InterPro" id="IPR007630">
    <property type="entry name" value="RNA_pol_sigma70_r4"/>
</dbReference>
<dbReference type="InterPro" id="IPR036388">
    <property type="entry name" value="WH-like_DNA-bd_sf"/>
</dbReference>
<dbReference type="Proteomes" id="UP000623967">
    <property type="component" value="Unassembled WGS sequence"/>
</dbReference>
<evidence type="ECO:0000259" key="1">
    <source>
        <dbReference type="Pfam" id="PF04545"/>
    </source>
</evidence>
<evidence type="ECO:0000313" key="3">
    <source>
        <dbReference type="Proteomes" id="UP000623967"/>
    </source>
</evidence>
<dbReference type="SUPFAM" id="SSF88659">
    <property type="entry name" value="Sigma3 and sigma4 domains of RNA polymerase sigma factors"/>
    <property type="match status" value="1"/>
</dbReference>
<protein>
    <recommendedName>
        <fullName evidence="1">RNA polymerase sigma-70 region 4 domain-containing protein</fullName>
    </recommendedName>
</protein>
<dbReference type="EMBL" id="JAESWB010000168">
    <property type="protein sequence ID" value="MBL4953028.1"/>
    <property type="molecule type" value="Genomic_DNA"/>
</dbReference>
<feature type="domain" description="RNA polymerase sigma-70 region 4" evidence="1">
    <location>
        <begin position="561"/>
        <end position="604"/>
    </location>
</feature>
<sequence>MTDYFQLPPVIKSLNHMGKGDLKNYLMRLEKLNDSQFFLDSLRSIYVKDKPTFFTIIDELALRGFYFSTEKPNNIIPSGAVSFENYIIAPEDHGRYRNLNLQKLGMTGFLHRFHVQGDTFFHLIPLAGFRRINNSVEISLLREELEQAGFTIAHWAEEKAEENNKPTGSMNELTEAHSENEAEHLIEIVFADHKYWTFREFCQKNSIQTIAEITDKHFEEYWYYPGVGSTKLDAVKSRVKYFQNKKSSDIGVQVSPNTAASGKVTIHEVFPEGIFRTFRDFCKKNKINSIHELTSLHYLNYSRTNGVGIGKVEAVKKRVAEYLPELKTQNAAANDNEKLLLVEEVFSENLFRSFLKYCKMKKIETVCALTEKDLEQYGEMRGVGVAKVEAVKQRLNKVIGLPTAPLKINSAAASIDISTFFIENKYKSFRNFCAEQGIQTVGEIQTHHLEVFKSLEGVGKKRYEEVKTALSHYIDSADPQPKYFESGAIYELIMDLPVSEVLSFFGYQSNTNPRLNMKEIEGKDIAQLKDEVEPHLLFDMSLRLKNIVHPKDVAANIKAMLTERDFDIVLHRYQNLETLEEIGTHVGVTRERIRQILKKQVRKISGYLGRNQFSTVIGLVSKSKSFVTKQELLDIIGAENGYLVNLIKQEQLQFQIYNNLDVFFFEGNGKIDFKAVDDFMNELPEIFHFYEHQPSFEELLESISIEEPTSELIQAMIEAGGYVRFGEVYSRHKLSMNEVFTYLFKHYIHGALRIDEEGVEILENLAKRHLDFEFGSSVRAIDARIRDAENVLLVDRSTFQYFDSKNFDTSLISEIEEYLNEGFSLKDVINVQEVYETFQPKLEKLGIGTKLHLYSLIRYYLDDKYTIGQGNTLNIFKNEASKQSIEDRLVAYMKSHNGICTREELLEVIKPQYKVDLAISASFQILAWGNNQAILFEKLKFHKDEKRLLVNYFDQAFKKGFSTAGFMFKEMMFDQKLSAILRDKGIDEVNKLASIIKFFKPNVKGHSNFLYLDGYEFDSFEKVIAAHFTGETSRQEIRDFAFEYGYKEMMVSTFLKRLLDQGVFLEIDFDQLYPAAMLEIDEATLAEIKAYVDKEIGTQAYLSLSTLKGYRRKLPYIGHHWNPYLLKSVLQRCGYRQVKKLFTDYRYDMIIIVRDDSPIETLEDLIVYVLENEYQGNMHEISIYDYLMEKGIVRKQDHMYKKVLPYEIKQSEKLQFDEIGFVSLRQEMANGATARN</sequence>
<name>A0ABS1TPB6_9BACI</name>
<keyword evidence="3" id="KW-1185">Reference proteome</keyword>
<accession>A0ABS1TPB6</accession>
<comment type="caution">
    <text evidence="2">The sequence shown here is derived from an EMBL/GenBank/DDBJ whole genome shotgun (WGS) entry which is preliminary data.</text>
</comment>
<reference evidence="2 3" key="1">
    <citation type="submission" date="2021-01" db="EMBL/GenBank/DDBJ databases">
        <title>Genome public.</title>
        <authorList>
            <person name="Liu C."/>
            <person name="Sun Q."/>
        </authorList>
    </citation>
    <scope>NUCLEOTIDE SEQUENCE [LARGE SCALE GENOMIC DNA]</scope>
    <source>
        <strain evidence="2 3">YIM B02564</strain>
    </source>
</reference>
<dbReference type="RefSeq" id="WP_202654244.1">
    <property type="nucleotide sequence ID" value="NZ_JAESWB010000168.1"/>
</dbReference>
<organism evidence="2 3">
    <name type="scientific">Neobacillus paridis</name>
    <dbReference type="NCBI Taxonomy" id="2803862"/>
    <lineage>
        <taxon>Bacteria</taxon>
        <taxon>Bacillati</taxon>
        <taxon>Bacillota</taxon>
        <taxon>Bacilli</taxon>
        <taxon>Bacillales</taxon>
        <taxon>Bacillaceae</taxon>
        <taxon>Neobacillus</taxon>
    </lineage>
</organism>
<dbReference type="Gene3D" id="1.10.10.10">
    <property type="entry name" value="Winged helix-like DNA-binding domain superfamily/Winged helix DNA-binding domain"/>
    <property type="match status" value="1"/>
</dbReference>
<dbReference type="Pfam" id="PF04545">
    <property type="entry name" value="Sigma70_r4"/>
    <property type="match status" value="1"/>
</dbReference>
<dbReference type="InterPro" id="IPR013324">
    <property type="entry name" value="RNA_pol_sigma_r3/r4-like"/>
</dbReference>
<gene>
    <name evidence="2" type="ORF">JK635_12470</name>
</gene>
<evidence type="ECO:0000313" key="2">
    <source>
        <dbReference type="EMBL" id="MBL4953028.1"/>
    </source>
</evidence>
<dbReference type="InterPro" id="IPR000943">
    <property type="entry name" value="RNA_pol_sigma70"/>
</dbReference>